<name>A0A8S9M1E1_BRACR</name>
<reference evidence="2" key="1">
    <citation type="submission" date="2019-12" db="EMBL/GenBank/DDBJ databases">
        <title>Genome sequencing and annotation of Brassica cretica.</title>
        <authorList>
            <person name="Studholme D.J."/>
            <person name="Sarris P.F."/>
        </authorList>
    </citation>
    <scope>NUCLEOTIDE SEQUENCE</scope>
    <source>
        <strain evidence="2">PFS-102/07</strain>
        <tissue evidence="2">Leaf</tissue>
    </source>
</reference>
<accession>A0A8S9M1E1</accession>
<feature type="compositionally biased region" description="Basic residues" evidence="1">
    <location>
        <begin position="25"/>
        <end position="39"/>
    </location>
</feature>
<organism evidence="2">
    <name type="scientific">Brassica cretica</name>
    <name type="common">Mustard</name>
    <dbReference type="NCBI Taxonomy" id="69181"/>
    <lineage>
        <taxon>Eukaryota</taxon>
        <taxon>Viridiplantae</taxon>
        <taxon>Streptophyta</taxon>
        <taxon>Embryophyta</taxon>
        <taxon>Tracheophyta</taxon>
        <taxon>Spermatophyta</taxon>
        <taxon>Magnoliopsida</taxon>
        <taxon>eudicotyledons</taxon>
        <taxon>Gunneridae</taxon>
        <taxon>Pentapetalae</taxon>
        <taxon>rosids</taxon>
        <taxon>malvids</taxon>
        <taxon>Brassicales</taxon>
        <taxon>Brassicaceae</taxon>
        <taxon>Brassiceae</taxon>
        <taxon>Brassica</taxon>
    </lineage>
</organism>
<comment type="caution">
    <text evidence="2">The sequence shown here is derived from an EMBL/GenBank/DDBJ whole genome shotgun (WGS) entry which is preliminary data.</text>
</comment>
<evidence type="ECO:0000256" key="1">
    <source>
        <dbReference type="SAM" id="MobiDB-lite"/>
    </source>
</evidence>
<gene>
    <name evidence="2" type="ORF">F2Q70_00011134</name>
</gene>
<dbReference type="AlphaFoldDB" id="A0A8S9M1E1"/>
<protein>
    <submittedName>
        <fullName evidence="2">Uncharacterized protein</fullName>
    </submittedName>
</protein>
<feature type="region of interest" description="Disordered" evidence="1">
    <location>
        <begin position="1"/>
        <end position="77"/>
    </location>
</feature>
<proteinExistence type="predicted"/>
<dbReference type="EMBL" id="QGKY02000089">
    <property type="protein sequence ID" value="KAF2611728.1"/>
    <property type="molecule type" value="Genomic_DNA"/>
</dbReference>
<sequence length="77" mass="8765">MIDLLEAYQPGSNPGRPPRVPLPARAKKTGRQKLTRGRGRGFPYPRGQRRLDGRSSVWVDQRGLDDPCGRPRTTQRR</sequence>
<evidence type="ECO:0000313" key="2">
    <source>
        <dbReference type="EMBL" id="KAF2611728.1"/>
    </source>
</evidence>